<organism evidence="6 7">
    <name type="scientific">Methanosarcina barkeri str. Wiesmoor</name>
    <dbReference type="NCBI Taxonomy" id="1434109"/>
    <lineage>
        <taxon>Archaea</taxon>
        <taxon>Methanobacteriati</taxon>
        <taxon>Methanobacteriota</taxon>
        <taxon>Stenosarchaea group</taxon>
        <taxon>Methanomicrobia</taxon>
        <taxon>Methanosarcinales</taxon>
        <taxon>Methanosarcinaceae</taxon>
        <taxon>Methanosarcina</taxon>
    </lineage>
</organism>
<dbReference type="Pfam" id="PF02655">
    <property type="entry name" value="ATP-grasp_3"/>
    <property type="match status" value="1"/>
</dbReference>
<dbReference type="PROSITE" id="PS50975">
    <property type="entry name" value="ATP_GRASP"/>
    <property type="match status" value="1"/>
</dbReference>
<dbReference type="InterPro" id="IPR003806">
    <property type="entry name" value="ATP-grasp_PylC-type"/>
</dbReference>
<feature type="domain" description="ATP-grasp" evidence="5">
    <location>
        <begin position="93"/>
        <end position="277"/>
    </location>
</feature>
<dbReference type="Gene3D" id="3.30.470.20">
    <property type="entry name" value="ATP-grasp fold, B domain"/>
    <property type="match status" value="1"/>
</dbReference>
<dbReference type="PANTHER" id="PTHR43055:SF1">
    <property type="entry name" value="FORMATE-DEPENDENT PHOSPHORIBOSYLGLYCINAMIDE FORMYLTRANSFERASE"/>
    <property type="match status" value="1"/>
</dbReference>
<dbReference type="InterPro" id="IPR023890">
    <property type="entry name" value="Pyrrolys_PylC"/>
</dbReference>
<dbReference type="Gene3D" id="3.40.50.720">
    <property type="entry name" value="NAD(P)-binding Rossmann-like Domain"/>
    <property type="match status" value="1"/>
</dbReference>
<dbReference type="SUPFAM" id="SSF56059">
    <property type="entry name" value="Glutathione synthetase ATP-binding domain-like"/>
    <property type="match status" value="1"/>
</dbReference>
<accession>A0A0E3QJ27</accession>
<dbReference type="PANTHER" id="PTHR43055">
    <property type="entry name" value="FORMATE-DEPENDENT PHOSPHORIBOSYLGLYCINAMIDE FORMYLTRANSFERASE"/>
    <property type="match status" value="1"/>
</dbReference>
<dbReference type="KEGG" id="mbw:MSBRW_0164"/>
<dbReference type="InterPro" id="IPR011761">
    <property type="entry name" value="ATP-grasp"/>
</dbReference>
<dbReference type="HOGENOM" id="CLU_707177_0_0_2"/>
<evidence type="ECO:0000256" key="4">
    <source>
        <dbReference type="PROSITE-ProRule" id="PRU00409"/>
    </source>
</evidence>
<dbReference type="NCBIfam" id="TIGR03909">
    <property type="entry name" value="pyrrolys_PylC"/>
    <property type="match status" value="1"/>
</dbReference>
<dbReference type="GO" id="GO:0005524">
    <property type="term" value="F:ATP binding"/>
    <property type="evidence" value="ECO:0007669"/>
    <property type="project" value="UniProtKB-UniRule"/>
</dbReference>
<dbReference type="GO" id="GO:0016874">
    <property type="term" value="F:ligase activity"/>
    <property type="evidence" value="ECO:0007669"/>
    <property type="project" value="UniProtKB-KW"/>
</dbReference>
<name>A0A0E3QJ27_METBA</name>
<evidence type="ECO:0000256" key="3">
    <source>
        <dbReference type="ARBA" id="ARBA00022840"/>
    </source>
</evidence>
<dbReference type="EMBL" id="CP009526">
    <property type="protein sequence ID" value="AKB49417.1"/>
    <property type="molecule type" value="Genomic_DNA"/>
</dbReference>
<keyword evidence="2 4" id="KW-0547">Nucleotide-binding</keyword>
<dbReference type="GO" id="GO:0046872">
    <property type="term" value="F:metal ion binding"/>
    <property type="evidence" value="ECO:0007669"/>
    <property type="project" value="InterPro"/>
</dbReference>
<keyword evidence="1" id="KW-0436">Ligase</keyword>
<reference evidence="6 7" key="1">
    <citation type="submission" date="2014-07" db="EMBL/GenBank/DDBJ databases">
        <title>Methanogenic archaea and the global carbon cycle.</title>
        <authorList>
            <person name="Henriksen J.R."/>
            <person name="Luke J."/>
            <person name="Reinhart S."/>
            <person name="Benedict M.N."/>
            <person name="Youngblut N.D."/>
            <person name="Metcalf M.E."/>
            <person name="Whitaker R.J."/>
            <person name="Metcalf W.W."/>
        </authorList>
    </citation>
    <scope>NUCLEOTIDE SEQUENCE [LARGE SCALE GENOMIC DNA]</scope>
    <source>
        <strain evidence="6 7">Wiesmoor</strain>
    </source>
</reference>
<dbReference type="Proteomes" id="UP000033038">
    <property type="component" value="Chromosome"/>
</dbReference>
<dbReference type="InterPro" id="IPR048764">
    <property type="entry name" value="PylC_N"/>
</dbReference>
<evidence type="ECO:0000256" key="2">
    <source>
        <dbReference type="ARBA" id="ARBA00022741"/>
    </source>
</evidence>
<dbReference type="PATRIC" id="fig|1434109.4.peg.179"/>
<keyword evidence="3 4" id="KW-0067">ATP-binding</keyword>
<proteinExistence type="predicted"/>
<evidence type="ECO:0000313" key="7">
    <source>
        <dbReference type="Proteomes" id="UP000033038"/>
    </source>
</evidence>
<dbReference type="GO" id="GO:0005829">
    <property type="term" value="C:cytosol"/>
    <property type="evidence" value="ECO:0007669"/>
    <property type="project" value="TreeGrafter"/>
</dbReference>
<dbReference type="GO" id="GO:0071524">
    <property type="term" value="P:pyrrolysine biosynthetic process"/>
    <property type="evidence" value="ECO:0007669"/>
    <property type="project" value="InterPro"/>
</dbReference>
<sequence>MRQFWGANLKTICLVGGKLQGFEAAYLSKKAGMKVVLVDKNPQALIRNYADEFYCFDVIKEPEKLLELSKRVDAVLPVNENLACIEFLNSIKEKFSCPVLFDFEAYRISRDKKKSKDYFKSIGVPTPQDRPSKPPYFVKPPCESSSVGARIIYDDKDLEGLEPDTLVEEYVEGEVVSLEVVGDGSHFAVVKETLVHIDETYDCHMVTPLPANPLFRQISHDLAANLPLKGIMDVEAIFGPKGLRVIEIDARFPSQTPTVVYYSSGINLIELLFRAFTDGVEEIRAIPENKYCIYEHLMFGENGVLIPVGEQVLSMGSDYGKFYEEPGIEIFLCKGEYPVFTMVFWGKDREETGAKRCKGLSVLKERFGAVL</sequence>
<evidence type="ECO:0000256" key="1">
    <source>
        <dbReference type="ARBA" id="ARBA00022598"/>
    </source>
</evidence>
<evidence type="ECO:0000313" key="6">
    <source>
        <dbReference type="EMBL" id="AKB49417.1"/>
    </source>
</evidence>
<gene>
    <name evidence="6" type="ORF">MSBRW_0164</name>
</gene>
<protein>
    <submittedName>
        <fullName evidence="6">Pyrrolysine synthetase</fullName>
    </submittedName>
</protein>
<evidence type="ECO:0000259" key="5">
    <source>
        <dbReference type="PROSITE" id="PS50975"/>
    </source>
</evidence>
<dbReference type="Pfam" id="PF21360">
    <property type="entry name" value="PylC-like_N"/>
    <property type="match status" value="1"/>
</dbReference>
<dbReference type="AlphaFoldDB" id="A0A0E3QJ27"/>